<keyword evidence="2" id="KW-0808">Transferase</keyword>
<organism evidence="2 3">
    <name type="scientific">Allopontixanthobacter sediminis</name>
    <dbReference type="NCBI Taxonomy" id="1689985"/>
    <lineage>
        <taxon>Bacteria</taxon>
        <taxon>Pseudomonadati</taxon>
        <taxon>Pseudomonadota</taxon>
        <taxon>Alphaproteobacteria</taxon>
        <taxon>Sphingomonadales</taxon>
        <taxon>Erythrobacteraceae</taxon>
        <taxon>Allopontixanthobacter</taxon>
    </lineage>
</organism>
<reference evidence="2 3" key="1">
    <citation type="submission" date="2019-12" db="EMBL/GenBank/DDBJ databases">
        <title>Genomic-based taxomic classification of the family Erythrobacteraceae.</title>
        <authorList>
            <person name="Xu L."/>
        </authorList>
    </citation>
    <scope>NUCLEOTIDE SEQUENCE [LARGE SCALE GENOMIC DNA]</scope>
    <source>
        <strain evidence="2 3">KCTC 42453</strain>
    </source>
</reference>
<dbReference type="Pfam" id="PF13692">
    <property type="entry name" value="Glyco_trans_1_4"/>
    <property type="match status" value="1"/>
</dbReference>
<comment type="caution">
    <text evidence="2">The sequence shown here is derived from an EMBL/GenBank/DDBJ whole genome shotgun (WGS) entry which is preliminary data.</text>
</comment>
<dbReference type="Pfam" id="PF13439">
    <property type="entry name" value="Glyco_transf_4"/>
    <property type="match status" value="1"/>
</dbReference>
<accession>A0A845B3S8</accession>
<sequence>MLFVTRKWAPAMGGMETYCLRLTEELAKTHRLEIAALPGNADGSPPSAVALLWFPFKVLRQWMALSDAPDVIHVADMALWPAGLLARKRNRVILSAHGTDVSYPRRGGIRGRLYGAYLKLGSKLLPDARVIANSSATEAACHENGWQRTAIVALATDISRITPSSPPRRTILFAGRLVRRKGLRWFVENVLDRLPAHITLEVAGTRWDAAEETALDHRRVRYLGKLDPEGLAEAYGAALCVVLPNLELANGEFEGFGLIACEAASAGGIVLAADCGGLSEAVIGGETGFLLPSGDADAWADKIADLNAWSPEARAGFIGRSIAASATYYSWGRVVRETAALYRNEFEPTTQRAEN</sequence>
<dbReference type="OrthoDB" id="5443996at2"/>
<dbReference type="CDD" id="cd03801">
    <property type="entry name" value="GT4_PimA-like"/>
    <property type="match status" value="1"/>
</dbReference>
<proteinExistence type="predicted"/>
<evidence type="ECO:0000313" key="2">
    <source>
        <dbReference type="EMBL" id="MXP45305.1"/>
    </source>
</evidence>
<dbReference type="AlphaFoldDB" id="A0A845B3S8"/>
<dbReference type="GO" id="GO:0016757">
    <property type="term" value="F:glycosyltransferase activity"/>
    <property type="evidence" value="ECO:0007669"/>
    <property type="project" value="UniProtKB-ARBA"/>
</dbReference>
<gene>
    <name evidence="2" type="ORF">GRI65_12685</name>
</gene>
<protein>
    <submittedName>
        <fullName evidence="2">Glycosyltransferase</fullName>
    </submittedName>
</protein>
<dbReference type="Proteomes" id="UP000431922">
    <property type="component" value="Unassembled WGS sequence"/>
</dbReference>
<dbReference type="PANTHER" id="PTHR45947:SF3">
    <property type="entry name" value="SULFOQUINOVOSYL TRANSFERASE SQD2"/>
    <property type="match status" value="1"/>
</dbReference>
<dbReference type="RefSeq" id="WP_160756920.1">
    <property type="nucleotide sequence ID" value="NZ_WTYL01000003.1"/>
</dbReference>
<dbReference type="Gene3D" id="3.40.50.2000">
    <property type="entry name" value="Glycogen Phosphorylase B"/>
    <property type="match status" value="2"/>
</dbReference>
<dbReference type="EMBL" id="WTYL01000003">
    <property type="protein sequence ID" value="MXP45305.1"/>
    <property type="molecule type" value="Genomic_DNA"/>
</dbReference>
<dbReference type="PANTHER" id="PTHR45947">
    <property type="entry name" value="SULFOQUINOVOSYL TRANSFERASE SQD2"/>
    <property type="match status" value="1"/>
</dbReference>
<keyword evidence="3" id="KW-1185">Reference proteome</keyword>
<evidence type="ECO:0000259" key="1">
    <source>
        <dbReference type="Pfam" id="PF13439"/>
    </source>
</evidence>
<dbReference type="InterPro" id="IPR028098">
    <property type="entry name" value="Glyco_trans_4-like_N"/>
</dbReference>
<feature type="domain" description="Glycosyltransferase subfamily 4-like N-terminal" evidence="1">
    <location>
        <begin position="12"/>
        <end position="152"/>
    </location>
</feature>
<dbReference type="SUPFAM" id="SSF53756">
    <property type="entry name" value="UDP-Glycosyltransferase/glycogen phosphorylase"/>
    <property type="match status" value="1"/>
</dbReference>
<dbReference type="InterPro" id="IPR050194">
    <property type="entry name" value="Glycosyltransferase_grp1"/>
</dbReference>
<name>A0A845B3S8_9SPHN</name>
<evidence type="ECO:0000313" key="3">
    <source>
        <dbReference type="Proteomes" id="UP000431922"/>
    </source>
</evidence>